<comment type="subcellular location">
    <subcellularLocation>
        <location evidence="1">Secreted</location>
    </subcellularLocation>
</comment>
<feature type="chain" id="PRO_5008138852" description="Phenoloxidase-activating factor 2" evidence="8">
    <location>
        <begin position="21"/>
        <end position="428"/>
    </location>
</feature>
<dbReference type="InterPro" id="IPR018114">
    <property type="entry name" value="TRYPSIN_HIS"/>
</dbReference>
<dbReference type="Gene3D" id="2.40.10.10">
    <property type="entry name" value="Trypsin-like serine proteases"/>
    <property type="match status" value="2"/>
</dbReference>
<proteinExistence type="inferred from homology"/>
<dbReference type="VEuPathDB" id="VectorBase:AMEM21_002946"/>
<dbReference type="AlphaFoldDB" id="A0A182UVS9"/>
<name>A0A182UVS9_ANOME</name>
<organism evidence="10 11">
    <name type="scientific">Anopheles merus</name>
    <name type="common">Mosquito</name>
    <dbReference type="NCBI Taxonomy" id="30066"/>
    <lineage>
        <taxon>Eukaryota</taxon>
        <taxon>Metazoa</taxon>
        <taxon>Ecdysozoa</taxon>
        <taxon>Arthropoda</taxon>
        <taxon>Hexapoda</taxon>
        <taxon>Insecta</taxon>
        <taxon>Pterygota</taxon>
        <taxon>Neoptera</taxon>
        <taxon>Endopterygota</taxon>
        <taxon>Diptera</taxon>
        <taxon>Nematocera</taxon>
        <taxon>Culicoidea</taxon>
        <taxon>Culicidae</taxon>
        <taxon>Anophelinae</taxon>
        <taxon>Anopheles</taxon>
    </lineage>
</organism>
<dbReference type="CDD" id="cd00190">
    <property type="entry name" value="Tryp_SPc"/>
    <property type="match status" value="1"/>
</dbReference>
<evidence type="ECO:0000259" key="9">
    <source>
        <dbReference type="PROSITE" id="PS50240"/>
    </source>
</evidence>
<dbReference type="InterPro" id="IPR043504">
    <property type="entry name" value="Peptidase_S1_PA_chymotrypsin"/>
</dbReference>
<keyword evidence="2" id="KW-0964">Secreted</keyword>
<evidence type="ECO:0000313" key="11">
    <source>
        <dbReference type="Proteomes" id="UP000075903"/>
    </source>
</evidence>
<dbReference type="PANTHER" id="PTHR24258">
    <property type="entry name" value="SERINE PROTEASE-RELATED"/>
    <property type="match status" value="1"/>
</dbReference>
<dbReference type="InterPro" id="IPR041515">
    <property type="entry name" value="PPAF-2-like_Clip"/>
</dbReference>
<dbReference type="VEuPathDB" id="VectorBase:AMEM004518"/>
<evidence type="ECO:0000256" key="4">
    <source>
        <dbReference type="ARBA" id="ARBA00024195"/>
    </source>
</evidence>
<dbReference type="PRINTS" id="PR00722">
    <property type="entry name" value="CHYMOTRYPSIN"/>
</dbReference>
<comment type="similarity">
    <text evidence="4">Belongs to the peptidase S1 family. CLIP subfamily.</text>
</comment>
<evidence type="ECO:0000256" key="8">
    <source>
        <dbReference type="SAM" id="SignalP"/>
    </source>
</evidence>
<dbReference type="GO" id="GO:0005576">
    <property type="term" value="C:extracellular region"/>
    <property type="evidence" value="ECO:0007669"/>
    <property type="project" value="UniProtKB-SubCell"/>
</dbReference>
<keyword evidence="3" id="KW-1015">Disulfide bond</keyword>
<dbReference type="Proteomes" id="UP000075903">
    <property type="component" value="Unassembled WGS sequence"/>
</dbReference>
<accession>A0A182UVS9</accession>
<dbReference type="PANTHER" id="PTHR24258:SF129">
    <property type="entry name" value="LP15124P-RELATED"/>
    <property type="match status" value="1"/>
</dbReference>
<evidence type="ECO:0000256" key="1">
    <source>
        <dbReference type="ARBA" id="ARBA00004613"/>
    </source>
</evidence>
<dbReference type="GeneID" id="121598716"/>
<evidence type="ECO:0000256" key="2">
    <source>
        <dbReference type="ARBA" id="ARBA00022525"/>
    </source>
</evidence>
<dbReference type="Pfam" id="PF00089">
    <property type="entry name" value="Trypsin"/>
    <property type="match status" value="1"/>
</dbReference>
<dbReference type="SUPFAM" id="SSF50494">
    <property type="entry name" value="Trypsin-like serine proteases"/>
    <property type="match status" value="1"/>
</dbReference>
<keyword evidence="11" id="KW-1185">Reference proteome</keyword>
<evidence type="ECO:0000256" key="3">
    <source>
        <dbReference type="ARBA" id="ARBA00023157"/>
    </source>
</evidence>
<dbReference type="PROSITE" id="PS50240">
    <property type="entry name" value="TRYPSIN_DOM"/>
    <property type="match status" value="1"/>
</dbReference>
<dbReference type="FunFam" id="2.40.10.10:FF:000038">
    <property type="entry name" value="Serine protease"/>
    <property type="match status" value="1"/>
</dbReference>
<feature type="domain" description="Peptidase S1" evidence="9">
    <location>
        <begin position="162"/>
        <end position="414"/>
    </location>
</feature>
<dbReference type="RefSeq" id="XP_041781879.1">
    <property type="nucleotide sequence ID" value="XM_041925945.1"/>
</dbReference>
<feature type="region of interest" description="Disordered" evidence="7">
    <location>
        <begin position="129"/>
        <end position="150"/>
    </location>
</feature>
<dbReference type="GO" id="GO:0004252">
    <property type="term" value="F:serine-type endopeptidase activity"/>
    <property type="evidence" value="ECO:0007669"/>
    <property type="project" value="InterPro"/>
</dbReference>
<evidence type="ECO:0000256" key="5">
    <source>
        <dbReference type="ARBA" id="ARBA00068096"/>
    </source>
</evidence>
<dbReference type="GO" id="GO:0006508">
    <property type="term" value="P:proteolysis"/>
    <property type="evidence" value="ECO:0007669"/>
    <property type="project" value="InterPro"/>
</dbReference>
<protein>
    <recommendedName>
        <fullName evidence="5">Phenoloxidase-activating factor 2</fullName>
    </recommendedName>
    <alternativeName>
        <fullName evidence="6">Prophenoloxidase-activating factor II</fullName>
    </alternativeName>
</protein>
<evidence type="ECO:0000256" key="7">
    <source>
        <dbReference type="SAM" id="MobiDB-lite"/>
    </source>
</evidence>
<dbReference type="InterPro" id="IPR009003">
    <property type="entry name" value="Peptidase_S1_PA"/>
</dbReference>
<feature type="signal peptide" evidence="8">
    <location>
        <begin position="1"/>
        <end position="20"/>
    </location>
</feature>
<evidence type="ECO:0000256" key="6">
    <source>
        <dbReference type="ARBA" id="ARBA00076468"/>
    </source>
</evidence>
<dbReference type="Pfam" id="PF18322">
    <property type="entry name" value="CLIP_1"/>
    <property type="match status" value="1"/>
</dbReference>
<sequence length="428" mass="46770">MMLWWRIGLTLASCLLLAHGESEEAKPCDGGECVPVAKCRSGELEDNGAYVISLRLNPEDECSYLETCCPYPKDEDDEPRDELGELLKAPATGNGAGEALNVAAEQVPSVAAQRANLLSSGVANNVKSENLKAATNRSPTASATGSQQTCGVRNSNGVKFSITDNYKGESEYGEFPWMAAILEEQKALDQMINTYMCGGSLIHPSVILTAAHCVQNSTITALKVRLGEWDTRSWKEPFPHQDRRVVEIAFHEKFFAPAALNNVALLFLDKPVDLMATVNTICLPPANYTFDPVRCVASGWGKDVFGNEGIFQEILKKVELPLVPRGACQRALRMTHLGRRFKLHESFICAGGEKGRDTCKGDGGSPLVCPIPGVANGYYQAGIVAWGINCGKEGVPGVYVNVALFREWIDEQLRKRNLAIDYYQYGQE</sequence>
<dbReference type="InterPro" id="IPR001254">
    <property type="entry name" value="Trypsin_dom"/>
</dbReference>
<dbReference type="InterPro" id="IPR001314">
    <property type="entry name" value="Peptidase_S1A"/>
</dbReference>
<evidence type="ECO:0000313" key="10">
    <source>
        <dbReference type="EnsemblMetazoa" id="AMEM004518-PA"/>
    </source>
</evidence>
<reference evidence="10" key="1">
    <citation type="submission" date="2020-05" db="UniProtKB">
        <authorList>
            <consortium name="EnsemblMetazoa"/>
        </authorList>
    </citation>
    <scope>IDENTIFICATION</scope>
    <source>
        <strain evidence="10">MAF</strain>
    </source>
</reference>
<dbReference type="PROSITE" id="PS00134">
    <property type="entry name" value="TRYPSIN_HIS"/>
    <property type="match status" value="1"/>
</dbReference>
<dbReference type="EnsemblMetazoa" id="AMEM004518-RA">
    <property type="protein sequence ID" value="AMEM004518-PA"/>
    <property type="gene ID" value="AMEM004518"/>
</dbReference>
<dbReference type="STRING" id="30066.A0A182UVS9"/>
<keyword evidence="8" id="KW-0732">Signal</keyword>
<dbReference type="KEGG" id="amer:121598716"/>
<dbReference type="SMART" id="SM00020">
    <property type="entry name" value="Tryp_SPc"/>
    <property type="match status" value="1"/>
</dbReference>